<dbReference type="SUPFAM" id="SSF53927">
    <property type="entry name" value="Cytidine deaminase-like"/>
    <property type="match status" value="1"/>
</dbReference>
<feature type="active site" description="Cysteine persulfide intermediate" evidence="3">
    <location>
        <position position="124"/>
    </location>
</feature>
<evidence type="ECO:0000313" key="5">
    <source>
        <dbReference type="Proteomes" id="UP001500227"/>
    </source>
</evidence>
<evidence type="ECO:0000256" key="1">
    <source>
        <dbReference type="ARBA" id="ARBA00022490"/>
    </source>
</evidence>
<dbReference type="PIRSF" id="PIRSF015626">
    <property type="entry name" value="FdhD"/>
    <property type="match status" value="1"/>
</dbReference>
<dbReference type="InterPro" id="IPR003786">
    <property type="entry name" value="FdhD"/>
</dbReference>
<dbReference type="Proteomes" id="UP001500227">
    <property type="component" value="Unassembled WGS sequence"/>
</dbReference>
<reference evidence="5" key="1">
    <citation type="journal article" date="2019" name="Int. J. Syst. Evol. Microbiol.">
        <title>The Global Catalogue of Microorganisms (GCM) 10K type strain sequencing project: providing services to taxonomists for standard genome sequencing and annotation.</title>
        <authorList>
            <consortium name="The Broad Institute Genomics Platform"/>
            <consortium name="The Broad Institute Genome Sequencing Center for Infectious Disease"/>
            <person name="Wu L."/>
            <person name="Ma J."/>
        </authorList>
    </citation>
    <scope>NUCLEOTIDE SEQUENCE [LARGE SCALE GENOMIC DNA]</scope>
    <source>
        <strain evidence="5">JCM 18423</strain>
    </source>
</reference>
<proteinExistence type="inferred from homology"/>
<dbReference type="Gene3D" id="3.10.20.10">
    <property type="match status" value="1"/>
</dbReference>
<dbReference type="Gene3D" id="3.40.140.10">
    <property type="entry name" value="Cytidine Deaminase, domain 2"/>
    <property type="match status" value="1"/>
</dbReference>
<accession>A0ABP9M5Z9</accession>
<comment type="similarity">
    <text evidence="3">Belongs to the FdhD family.</text>
</comment>
<comment type="caution">
    <text evidence="3">Lacks conserved residue(s) required for the propagation of feature annotation.</text>
</comment>
<dbReference type="InterPro" id="IPR016193">
    <property type="entry name" value="Cytidine_deaminase-like"/>
</dbReference>
<dbReference type="PANTHER" id="PTHR30592">
    <property type="entry name" value="FORMATE DEHYDROGENASE"/>
    <property type="match status" value="1"/>
</dbReference>
<keyword evidence="1 3" id="KW-0963">Cytoplasm</keyword>
<name>A0ABP9M5Z9_9BURK</name>
<organism evidence="4 5">
    <name type="scientific">Paenalcaligenes hermetiae</name>
    <dbReference type="NCBI Taxonomy" id="1157987"/>
    <lineage>
        <taxon>Bacteria</taxon>
        <taxon>Pseudomonadati</taxon>
        <taxon>Pseudomonadota</taxon>
        <taxon>Betaproteobacteria</taxon>
        <taxon>Burkholderiales</taxon>
        <taxon>Alcaligenaceae</taxon>
        <taxon>Paenalcaligenes</taxon>
    </lineage>
</organism>
<comment type="subcellular location">
    <subcellularLocation>
        <location evidence="3">Cytoplasm</location>
    </subcellularLocation>
</comment>
<sequence>MSSISATFTAADTDLSAAHQAQSIWRQPRHGQRLTQVDAIATEVPVALQYNGINHAVLLATPTFLEDLALGFSFTEGIIRHASDIYDITLQQNAQGYVVDIEIASACLNQLKQRRRQLAGRTGCGLCGLESLSEVQRDLPMLAPPIHRYSPTAVFAALDQLRAKQPLHQITGATHAAGWADLNGTIHVVREDVGRHNALDKLIGQLLSQSSLVINQGLIVVSSRASFEMVQKTAAIGVPALVAVSAPTSYAKHIAEELGLLLIAFGREKQFSAYSHAEYLTEEDHAS</sequence>
<dbReference type="EMBL" id="BAABKD010000009">
    <property type="protein sequence ID" value="GAA5089391.1"/>
    <property type="molecule type" value="Genomic_DNA"/>
</dbReference>
<comment type="function">
    <text evidence="3">Required for formate dehydrogenase (FDH) activity. Acts as a sulfur carrier protein that transfers sulfur from IscS to the molybdenum cofactor prior to its insertion into FDH.</text>
</comment>
<keyword evidence="2 3" id="KW-0501">Molybdenum cofactor biosynthesis</keyword>
<evidence type="ECO:0000313" key="4">
    <source>
        <dbReference type="EMBL" id="GAA5089391.1"/>
    </source>
</evidence>
<evidence type="ECO:0000256" key="3">
    <source>
        <dbReference type="HAMAP-Rule" id="MF_00187"/>
    </source>
</evidence>
<dbReference type="RefSeq" id="WP_345370411.1">
    <property type="nucleotide sequence ID" value="NZ_BAABKD010000009.1"/>
</dbReference>
<dbReference type="Pfam" id="PF02634">
    <property type="entry name" value="FdhD-NarQ"/>
    <property type="match status" value="1"/>
</dbReference>
<dbReference type="PANTHER" id="PTHR30592:SF1">
    <property type="entry name" value="SULFUR CARRIER PROTEIN FDHD"/>
    <property type="match status" value="1"/>
</dbReference>
<keyword evidence="5" id="KW-1185">Reference proteome</keyword>
<protein>
    <recommendedName>
        <fullName evidence="3">Sulfur carrier protein FdhD</fullName>
    </recommendedName>
</protein>
<comment type="caution">
    <text evidence="4">The sequence shown here is derived from an EMBL/GenBank/DDBJ whole genome shotgun (WGS) entry which is preliminary data.</text>
</comment>
<dbReference type="HAMAP" id="MF_00187">
    <property type="entry name" value="FdhD"/>
    <property type="match status" value="1"/>
</dbReference>
<evidence type="ECO:0000256" key="2">
    <source>
        <dbReference type="ARBA" id="ARBA00023150"/>
    </source>
</evidence>
<gene>
    <name evidence="3 4" type="primary">fdhD</name>
    <name evidence="4" type="ORF">GCM10023337_12210</name>
</gene>
<dbReference type="NCBIfam" id="TIGR00129">
    <property type="entry name" value="fdhD_narQ"/>
    <property type="match status" value="1"/>
</dbReference>